<dbReference type="PANTHER" id="PTHR34009:SF2">
    <property type="entry name" value="PROTEIN STAR"/>
    <property type="match status" value="1"/>
</dbReference>
<dbReference type="GO" id="GO:0006888">
    <property type="term" value="P:endoplasmic reticulum to Golgi vesicle-mediated transport"/>
    <property type="evidence" value="ECO:0007669"/>
    <property type="project" value="TreeGrafter"/>
</dbReference>
<name>A0AAN8XDW4_HALRR</name>
<dbReference type="GO" id="GO:0005886">
    <property type="term" value="C:plasma membrane"/>
    <property type="evidence" value="ECO:0007669"/>
    <property type="project" value="TreeGrafter"/>
</dbReference>
<dbReference type="GO" id="GO:0016197">
    <property type="term" value="P:endosomal transport"/>
    <property type="evidence" value="ECO:0007669"/>
    <property type="project" value="TreeGrafter"/>
</dbReference>
<evidence type="ECO:0000313" key="1">
    <source>
        <dbReference type="EMBL" id="KAK7082407.1"/>
    </source>
</evidence>
<protein>
    <recommendedName>
        <fullName evidence="3">Methyltransferase FkbM domain-containing protein</fullName>
    </recommendedName>
</protein>
<dbReference type="InterPro" id="IPR053202">
    <property type="entry name" value="EGF_Rcpt_Signaling_Reg"/>
</dbReference>
<keyword evidence="2" id="KW-1185">Reference proteome</keyword>
<dbReference type="EMBL" id="JAXCGZ010004035">
    <property type="protein sequence ID" value="KAK7082407.1"/>
    <property type="molecule type" value="Genomic_DNA"/>
</dbReference>
<sequence>MTKYLQIDEYLSKVLENWDMDSWKFLHQHILRLFGDYSPGFFIEAGALDGEYLSNTLHLEAEYGWSGLLIEPNPISFHELVKKNRRSWSSNSCLAVTSYPKEMVLEMVDTSKDSATSMAQWVLRGSSFLSKEGGHDQQYQATHFLTTYSVAQCFPFSSYMKALNVSKEEKKAPSHKVCKERLTLLLRANAAGDFKLTALMVYLAEN</sequence>
<dbReference type="GO" id="GO:0005794">
    <property type="term" value="C:Golgi apparatus"/>
    <property type="evidence" value="ECO:0007669"/>
    <property type="project" value="TreeGrafter"/>
</dbReference>
<gene>
    <name evidence="1" type="ORF">SK128_022335</name>
</gene>
<dbReference type="AlphaFoldDB" id="A0AAN8XDW4"/>
<dbReference type="Proteomes" id="UP001381693">
    <property type="component" value="Unassembled WGS sequence"/>
</dbReference>
<organism evidence="1 2">
    <name type="scientific">Halocaridina rubra</name>
    <name type="common">Hawaiian red shrimp</name>
    <dbReference type="NCBI Taxonomy" id="373956"/>
    <lineage>
        <taxon>Eukaryota</taxon>
        <taxon>Metazoa</taxon>
        <taxon>Ecdysozoa</taxon>
        <taxon>Arthropoda</taxon>
        <taxon>Crustacea</taxon>
        <taxon>Multicrustacea</taxon>
        <taxon>Malacostraca</taxon>
        <taxon>Eumalacostraca</taxon>
        <taxon>Eucarida</taxon>
        <taxon>Decapoda</taxon>
        <taxon>Pleocyemata</taxon>
        <taxon>Caridea</taxon>
        <taxon>Atyoidea</taxon>
        <taxon>Atyidae</taxon>
        <taxon>Halocaridina</taxon>
    </lineage>
</organism>
<reference evidence="1 2" key="1">
    <citation type="submission" date="2023-11" db="EMBL/GenBank/DDBJ databases">
        <title>Halocaridina rubra genome assembly.</title>
        <authorList>
            <person name="Smith C."/>
        </authorList>
    </citation>
    <scope>NUCLEOTIDE SEQUENCE [LARGE SCALE GENOMIC DNA]</scope>
    <source>
        <strain evidence="1">EP-1</strain>
        <tissue evidence="1">Whole</tissue>
    </source>
</reference>
<proteinExistence type="predicted"/>
<evidence type="ECO:0008006" key="3">
    <source>
        <dbReference type="Google" id="ProtNLM"/>
    </source>
</evidence>
<evidence type="ECO:0000313" key="2">
    <source>
        <dbReference type="Proteomes" id="UP001381693"/>
    </source>
</evidence>
<accession>A0AAN8XDW4</accession>
<dbReference type="GO" id="GO:0031902">
    <property type="term" value="C:late endosome membrane"/>
    <property type="evidence" value="ECO:0007669"/>
    <property type="project" value="TreeGrafter"/>
</dbReference>
<dbReference type="PANTHER" id="PTHR34009">
    <property type="entry name" value="PROTEIN STAR"/>
    <property type="match status" value="1"/>
</dbReference>
<dbReference type="GO" id="GO:0005789">
    <property type="term" value="C:endoplasmic reticulum membrane"/>
    <property type="evidence" value="ECO:0007669"/>
    <property type="project" value="TreeGrafter"/>
</dbReference>
<comment type="caution">
    <text evidence="1">The sequence shown here is derived from an EMBL/GenBank/DDBJ whole genome shotgun (WGS) entry which is preliminary data.</text>
</comment>